<proteinExistence type="predicted"/>
<keyword evidence="2" id="KW-1185">Reference proteome</keyword>
<reference evidence="1 2" key="1">
    <citation type="journal article" date="2022" name="Nat. Ecol. Evol.">
        <title>A masculinizing supergene underlies an exaggerated male reproductive morph in a spider.</title>
        <authorList>
            <person name="Hendrickx F."/>
            <person name="De Corte Z."/>
            <person name="Sonet G."/>
            <person name="Van Belleghem S.M."/>
            <person name="Kostlbacher S."/>
            <person name="Vangestel C."/>
        </authorList>
    </citation>
    <scope>NUCLEOTIDE SEQUENCE [LARGE SCALE GENOMIC DNA]</scope>
    <source>
        <strain evidence="1">W744_W776</strain>
    </source>
</reference>
<dbReference type="EMBL" id="JAFNEN010000263">
    <property type="protein sequence ID" value="KAG8187683.1"/>
    <property type="molecule type" value="Genomic_DNA"/>
</dbReference>
<name>A0AAV6UV08_9ARAC</name>
<sequence length="103" mass="12179">MVMLSEPTTDKGQLSTTKAYLGTTRILCEPATEARIFLRITSLELAKTYYHFARNSSAFRDWKQQRGYVLETRINWLEPVAPMAFKDFNQQHKRLYPSRMRIF</sequence>
<comment type="caution">
    <text evidence="1">The sequence shown here is derived from an EMBL/GenBank/DDBJ whole genome shotgun (WGS) entry which is preliminary data.</text>
</comment>
<protein>
    <submittedName>
        <fullName evidence="1">Uncharacterized protein</fullName>
    </submittedName>
</protein>
<organism evidence="1 2">
    <name type="scientific">Oedothorax gibbosus</name>
    <dbReference type="NCBI Taxonomy" id="931172"/>
    <lineage>
        <taxon>Eukaryota</taxon>
        <taxon>Metazoa</taxon>
        <taxon>Ecdysozoa</taxon>
        <taxon>Arthropoda</taxon>
        <taxon>Chelicerata</taxon>
        <taxon>Arachnida</taxon>
        <taxon>Araneae</taxon>
        <taxon>Araneomorphae</taxon>
        <taxon>Entelegynae</taxon>
        <taxon>Araneoidea</taxon>
        <taxon>Linyphiidae</taxon>
        <taxon>Erigoninae</taxon>
        <taxon>Oedothorax</taxon>
    </lineage>
</organism>
<dbReference type="AlphaFoldDB" id="A0AAV6UV08"/>
<gene>
    <name evidence="1" type="ORF">JTE90_025211</name>
</gene>
<accession>A0AAV6UV08</accession>
<evidence type="ECO:0000313" key="2">
    <source>
        <dbReference type="Proteomes" id="UP000827092"/>
    </source>
</evidence>
<evidence type="ECO:0000313" key="1">
    <source>
        <dbReference type="EMBL" id="KAG8187683.1"/>
    </source>
</evidence>
<dbReference type="Proteomes" id="UP000827092">
    <property type="component" value="Unassembled WGS sequence"/>
</dbReference>